<feature type="domain" description="General stress protein FMN-binding split barrel" evidence="1">
    <location>
        <begin position="15"/>
        <end position="157"/>
    </location>
</feature>
<dbReference type="RefSeq" id="WP_197312105.1">
    <property type="nucleotide sequence ID" value="NZ_JADZLT010000052.1"/>
</dbReference>
<evidence type="ECO:0000313" key="3">
    <source>
        <dbReference type="Proteomes" id="UP000631694"/>
    </source>
</evidence>
<proteinExistence type="predicted"/>
<dbReference type="SUPFAM" id="SSF50475">
    <property type="entry name" value="FMN-binding split barrel"/>
    <property type="match status" value="1"/>
</dbReference>
<protein>
    <submittedName>
        <fullName evidence="2">Pyridoxamine 5'-phosphate oxidase family protein</fullName>
    </submittedName>
</protein>
<sequence>MAREEQTSKTPEELVDRAWELAKDIKIAMFNTWNGKVLHSRPMDASVERDNGAVYFLTDVDSYKVDELAEHPQATLAFANASSYKFVTMTGRAAVSNDRAKIKEIFTPDTKAWWDSEDDPRIRLITFTPDDAEIWDSPGVIVSSVKMLAAAVTGAKPKFGDHAKVAI</sequence>
<organism evidence="2 3">
    <name type="scientific">Methylobrevis albus</name>
    <dbReference type="NCBI Taxonomy" id="2793297"/>
    <lineage>
        <taxon>Bacteria</taxon>
        <taxon>Pseudomonadati</taxon>
        <taxon>Pseudomonadota</taxon>
        <taxon>Alphaproteobacteria</taxon>
        <taxon>Hyphomicrobiales</taxon>
        <taxon>Pleomorphomonadaceae</taxon>
        <taxon>Methylobrevis</taxon>
    </lineage>
</organism>
<dbReference type="InterPro" id="IPR038725">
    <property type="entry name" value="YdaG_split_barrel_FMN-bd"/>
</dbReference>
<dbReference type="EMBL" id="JADZLT010000052">
    <property type="protein sequence ID" value="MBH0239029.1"/>
    <property type="molecule type" value="Genomic_DNA"/>
</dbReference>
<dbReference type="InterPro" id="IPR052917">
    <property type="entry name" value="Stress-Dev_Protein"/>
</dbReference>
<dbReference type="Proteomes" id="UP000631694">
    <property type="component" value="Unassembled WGS sequence"/>
</dbReference>
<accession>A0A931I404</accession>
<dbReference type="AlphaFoldDB" id="A0A931I404"/>
<dbReference type="Gene3D" id="2.30.110.10">
    <property type="entry name" value="Electron Transport, Fmn-binding Protein, Chain A"/>
    <property type="match status" value="1"/>
</dbReference>
<gene>
    <name evidence="2" type="ORF">I5731_14455</name>
</gene>
<dbReference type="PANTHER" id="PTHR34818">
    <property type="entry name" value="PROTEIN BLI-3"/>
    <property type="match status" value="1"/>
</dbReference>
<comment type="caution">
    <text evidence="2">The sequence shown here is derived from an EMBL/GenBank/DDBJ whole genome shotgun (WGS) entry which is preliminary data.</text>
</comment>
<evidence type="ECO:0000313" key="2">
    <source>
        <dbReference type="EMBL" id="MBH0239029.1"/>
    </source>
</evidence>
<dbReference type="Pfam" id="PF16242">
    <property type="entry name" value="Pyrid_ox_like"/>
    <property type="match status" value="1"/>
</dbReference>
<evidence type="ECO:0000259" key="1">
    <source>
        <dbReference type="Pfam" id="PF16242"/>
    </source>
</evidence>
<dbReference type="InterPro" id="IPR012349">
    <property type="entry name" value="Split_barrel_FMN-bd"/>
</dbReference>
<dbReference type="PANTHER" id="PTHR34818:SF1">
    <property type="entry name" value="PROTEIN BLI-3"/>
    <property type="match status" value="1"/>
</dbReference>
<keyword evidence="3" id="KW-1185">Reference proteome</keyword>
<name>A0A931I404_9HYPH</name>
<reference evidence="2" key="1">
    <citation type="submission" date="2020-12" db="EMBL/GenBank/DDBJ databases">
        <title>Methylobrevis albus sp. nov., isolated from fresh water lack sediment.</title>
        <authorList>
            <person name="Zou Q."/>
        </authorList>
    </citation>
    <scope>NUCLEOTIDE SEQUENCE</scope>
    <source>
        <strain evidence="2">L22</strain>
    </source>
</reference>